<accession>A0A2K8TBD1</accession>
<organism evidence="1 2">
    <name type="scientific">Nostoc flagelliforme CCNUN1</name>
    <dbReference type="NCBI Taxonomy" id="2038116"/>
    <lineage>
        <taxon>Bacteria</taxon>
        <taxon>Bacillati</taxon>
        <taxon>Cyanobacteriota</taxon>
        <taxon>Cyanophyceae</taxon>
        <taxon>Nostocales</taxon>
        <taxon>Nostocaceae</taxon>
        <taxon>Nostoc</taxon>
    </lineage>
</organism>
<sequence>MVLTYCILEYPTLCNPNESYRNAPTSQKIEKPVRKKIEVIPPPEDKIVQPEIQVPEPLVDPEPVVEPTPPAYIEVPESAYIPEYRPLRSVGNSGWQVSDVWRDLRVDDFCRG</sequence>
<dbReference type="RefSeq" id="WP_225912876.1">
    <property type="nucleotide sequence ID" value="NZ_CAWNNC010000009.1"/>
</dbReference>
<name>A0A2K8TBD1_9NOSO</name>
<geneLocation type="plasmid" evidence="2">
    <name>pnfsy08</name>
</geneLocation>
<keyword evidence="1" id="KW-0614">Plasmid</keyword>
<keyword evidence="2" id="KW-1185">Reference proteome</keyword>
<protein>
    <submittedName>
        <fullName evidence="1">Uncharacterized protein</fullName>
    </submittedName>
</protein>
<dbReference type="AlphaFoldDB" id="A0A2K8TBD1"/>
<proteinExistence type="predicted"/>
<evidence type="ECO:0000313" key="1">
    <source>
        <dbReference type="EMBL" id="AUB45008.1"/>
    </source>
</evidence>
<evidence type="ECO:0000313" key="2">
    <source>
        <dbReference type="Proteomes" id="UP000232003"/>
    </source>
</evidence>
<dbReference type="KEGG" id="nfl:COO91_11265"/>
<gene>
    <name evidence="1" type="ORF">COO91_11265</name>
</gene>
<dbReference type="Proteomes" id="UP000232003">
    <property type="component" value="Plasmid pNFSY08"/>
</dbReference>
<reference evidence="1 2" key="1">
    <citation type="submission" date="2017-11" db="EMBL/GenBank/DDBJ databases">
        <title>Complete genome of a free-living desiccation-tolerant cyanobacterium and its photosynthetic adaptation to extreme terrestrial habitat.</title>
        <authorList>
            <person name="Shang J."/>
        </authorList>
    </citation>
    <scope>NUCLEOTIDE SEQUENCE [LARGE SCALE GENOMIC DNA]</scope>
    <source>
        <strain evidence="1 2">CCNUN1</strain>
        <plasmid evidence="2">pnfsy08</plasmid>
    </source>
</reference>
<dbReference type="EMBL" id="CP024793">
    <property type="protein sequence ID" value="AUB45008.1"/>
    <property type="molecule type" value="Genomic_DNA"/>
</dbReference>